<evidence type="ECO:0000313" key="2">
    <source>
        <dbReference type="Proteomes" id="UP000001878"/>
    </source>
</evidence>
<reference evidence="1 2" key="1">
    <citation type="journal article" date="2009" name="Gene">
        <title>Genome of a virulent bacteriophage Lb338-1 that lyses the probiotic Lactobacillus paracasei cheese strain.</title>
        <authorList>
            <person name="Alemayehu D."/>
            <person name="Ross R.P."/>
            <person name="O'Sullivan O."/>
            <person name="Coffey A."/>
            <person name="Stanton C."/>
            <person name="Fitzgerald G.F."/>
            <person name="McAuliffe O."/>
        </authorList>
    </citation>
    <scope>NUCLEOTIDE SEQUENCE [LARGE SCALE GENOMIC DNA]</scope>
    <source>
        <strain evidence="1">Lb338-1</strain>
    </source>
</reference>
<organism evidence="1 2">
    <name type="scientific">Lactobacillus phage Lb338-1</name>
    <dbReference type="NCBI Taxonomy" id="2892342"/>
    <lineage>
        <taxon>Viruses</taxon>
        <taxon>Duplodnaviria</taxon>
        <taxon>Heunggongvirae</taxon>
        <taxon>Uroviricota</taxon>
        <taxon>Caudoviricetes</taxon>
        <taxon>Herelleviridae</taxon>
        <taxon>Mooreparkvirus</taxon>
        <taxon>Mooreparkvirus Lb3381</taxon>
    </lineage>
</organism>
<dbReference type="KEGG" id="vg:7750980"/>
<dbReference type="Proteomes" id="UP000001878">
    <property type="component" value="Segment"/>
</dbReference>
<proteinExistence type="predicted"/>
<sequence>MINFKMSSLAALYAANVLDGGRTLDQVPAVIRPQVAKILGVSEDTSSATDTGTSTVQP</sequence>
<protein>
    <submittedName>
        <fullName evidence="1">Uncharacterized protein</fullName>
    </submittedName>
</protein>
<dbReference type="GeneID" id="7750980"/>
<dbReference type="EMBL" id="FJ822135">
    <property type="protein sequence ID" value="ACO37046.1"/>
    <property type="molecule type" value="Genomic_DNA"/>
</dbReference>
<dbReference type="OrthoDB" id="40702at10239"/>
<gene>
    <name evidence="1" type="ORF">lb338_phage_125</name>
</gene>
<keyword evidence="2" id="KW-1185">Reference proteome</keyword>
<name>C1KFN5_9CAUD</name>
<evidence type="ECO:0000313" key="1">
    <source>
        <dbReference type="EMBL" id="ACO37046.1"/>
    </source>
</evidence>
<dbReference type="RefSeq" id="YP_002790804.1">
    <property type="nucleotide sequence ID" value="NC_012530.1"/>
</dbReference>
<accession>C1KFN5</accession>